<dbReference type="SMART" id="SM00382">
    <property type="entry name" value="AAA"/>
    <property type="match status" value="1"/>
</dbReference>
<keyword evidence="10" id="KW-1185">Reference proteome</keyword>
<accession>A0A840I7C7</accession>
<gene>
    <name evidence="9" type="ORF">BDZ31_000369</name>
</gene>
<evidence type="ECO:0000313" key="9">
    <source>
        <dbReference type="EMBL" id="MBB4660796.1"/>
    </source>
</evidence>
<evidence type="ECO:0000259" key="8">
    <source>
        <dbReference type="PROSITE" id="PS50893"/>
    </source>
</evidence>
<dbReference type="SUPFAM" id="SSF52540">
    <property type="entry name" value="P-loop containing nucleoside triphosphate hydrolases"/>
    <property type="match status" value="1"/>
</dbReference>
<evidence type="ECO:0000256" key="1">
    <source>
        <dbReference type="ARBA" id="ARBA00022448"/>
    </source>
</evidence>
<proteinExistence type="predicted"/>
<comment type="caution">
    <text evidence="9">The sequence shown here is derived from an EMBL/GenBank/DDBJ whole genome shotgun (WGS) entry which is preliminary data.</text>
</comment>
<evidence type="ECO:0000256" key="5">
    <source>
        <dbReference type="ARBA" id="ARBA00022967"/>
    </source>
</evidence>
<dbReference type="InterPro" id="IPR027417">
    <property type="entry name" value="P-loop_NTPase"/>
</dbReference>
<feature type="domain" description="ABC transporter" evidence="8">
    <location>
        <begin position="5"/>
        <end position="236"/>
    </location>
</feature>
<dbReference type="EMBL" id="JACHNU010000001">
    <property type="protein sequence ID" value="MBB4660796.1"/>
    <property type="molecule type" value="Genomic_DNA"/>
</dbReference>
<organism evidence="9 10">
    <name type="scientific">Conexibacter arvalis</name>
    <dbReference type="NCBI Taxonomy" id="912552"/>
    <lineage>
        <taxon>Bacteria</taxon>
        <taxon>Bacillati</taxon>
        <taxon>Actinomycetota</taxon>
        <taxon>Thermoleophilia</taxon>
        <taxon>Solirubrobacterales</taxon>
        <taxon>Conexibacteraceae</taxon>
        <taxon>Conexibacter</taxon>
    </lineage>
</organism>
<dbReference type="RefSeq" id="WP_183338412.1">
    <property type="nucleotide sequence ID" value="NZ_JACHNU010000001.1"/>
</dbReference>
<feature type="region of interest" description="Disordered" evidence="7">
    <location>
        <begin position="213"/>
        <end position="238"/>
    </location>
</feature>
<keyword evidence="2" id="KW-1003">Cell membrane</keyword>
<evidence type="ECO:0000256" key="6">
    <source>
        <dbReference type="ARBA" id="ARBA00023136"/>
    </source>
</evidence>
<keyword evidence="4" id="KW-0067">ATP-binding</keyword>
<dbReference type="Gene3D" id="3.40.50.300">
    <property type="entry name" value="P-loop containing nucleotide triphosphate hydrolases"/>
    <property type="match status" value="1"/>
</dbReference>
<keyword evidence="3" id="KW-0547">Nucleotide-binding</keyword>
<dbReference type="GO" id="GO:0016887">
    <property type="term" value="F:ATP hydrolysis activity"/>
    <property type="evidence" value="ECO:0007669"/>
    <property type="project" value="InterPro"/>
</dbReference>
<evidence type="ECO:0000256" key="4">
    <source>
        <dbReference type="ARBA" id="ARBA00022840"/>
    </source>
</evidence>
<keyword evidence="1" id="KW-0813">Transport</keyword>
<reference evidence="9 10" key="1">
    <citation type="submission" date="2020-08" db="EMBL/GenBank/DDBJ databases">
        <title>Genomic Encyclopedia of Archaeal and Bacterial Type Strains, Phase II (KMG-II): from individual species to whole genera.</title>
        <authorList>
            <person name="Goeker M."/>
        </authorList>
    </citation>
    <scope>NUCLEOTIDE SEQUENCE [LARGE SCALE GENOMIC DNA]</scope>
    <source>
        <strain evidence="9 10">DSM 23288</strain>
    </source>
</reference>
<evidence type="ECO:0000256" key="2">
    <source>
        <dbReference type="ARBA" id="ARBA00022475"/>
    </source>
</evidence>
<dbReference type="GO" id="GO:0005524">
    <property type="term" value="F:ATP binding"/>
    <property type="evidence" value="ECO:0007669"/>
    <property type="project" value="UniProtKB-KW"/>
</dbReference>
<evidence type="ECO:0000313" key="10">
    <source>
        <dbReference type="Proteomes" id="UP000585272"/>
    </source>
</evidence>
<dbReference type="InterPro" id="IPR050166">
    <property type="entry name" value="ABC_transporter_ATP-bind"/>
</dbReference>
<evidence type="ECO:0000256" key="7">
    <source>
        <dbReference type="SAM" id="MobiDB-lite"/>
    </source>
</evidence>
<dbReference type="PROSITE" id="PS50893">
    <property type="entry name" value="ABC_TRANSPORTER_2"/>
    <property type="match status" value="1"/>
</dbReference>
<keyword evidence="5" id="KW-1278">Translocase</keyword>
<dbReference type="AlphaFoldDB" id="A0A840I7C7"/>
<dbReference type="Pfam" id="PF00005">
    <property type="entry name" value="ABC_tran"/>
    <property type="match status" value="1"/>
</dbReference>
<evidence type="ECO:0000256" key="3">
    <source>
        <dbReference type="ARBA" id="ARBA00022741"/>
    </source>
</evidence>
<keyword evidence="6" id="KW-0472">Membrane</keyword>
<dbReference type="PANTHER" id="PTHR42788:SF17">
    <property type="entry name" value="ALIPHATIC SULFONATES IMPORT ATP-BINDING PROTEIN SSUB"/>
    <property type="match status" value="1"/>
</dbReference>
<sequence length="238" mass="25491">MSALLSIERVTHRYSAKAIGLDDASLQLDAGGFVAVWGPPRSGRTTLLEVAAGLLDPDEGAVRFDGGPPRVALGREAGIAWAVDGPEAFIAAAGERVIDQVAWPALRLTSRWRARDRADELLMRCGVDGLADAEPWQLSHAERVRVLLARALVNRPRLVLLDEPAAGSPKPERERLWELLRALVREEGLAVLATDHDGHAFAGARALTLQRGALRGEPTRPPAPVVSLDARRAGPGTA</sequence>
<name>A0A840I7C7_9ACTN</name>
<dbReference type="InterPro" id="IPR003439">
    <property type="entry name" value="ABC_transporter-like_ATP-bd"/>
</dbReference>
<dbReference type="Proteomes" id="UP000585272">
    <property type="component" value="Unassembled WGS sequence"/>
</dbReference>
<protein>
    <submittedName>
        <fullName evidence="9">ABC-type Mn2+/Zn2+ transport system ATPase subunit</fullName>
    </submittedName>
</protein>
<dbReference type="InterPro" id="IPR003593">
    <property type="entry name" value="AAA+_ATPase"/>
</dbReference>
<dbReference type="PANTHER" id="PTHR42788">
    <property type="entry name" value="TAURINE IMPORT ATP-BINDING PROTEIN-RELATED"/>
    <property type="match status" value="1"/>
</dbReference>